<organism evidence="2 3">
    <name type="scientific">Russula ochroleuca</name>
    <dbReference type="NCBI Taxonomy" id="152965"/>
    <lineage>
        <taxon>Eukaryota</taxon>
        <taxon>Fungi</taxon>
        <taxon>Dikarya</taxon>
        <taxon>Basidiomycota</taxon>
        <taxon>Agaricomycotina</taxon>
        <taxon>Agaricomycetes</taxon>
        <taxon>Russulales</taxon>
        <taxon>Russulaceae</taxon>
        <taxon>Russula</taxon>
    </lineage>
</organism>
<evidence type="ECO:0000313" key="3">
    <source>
        <dbReference type="Proteomes" id="UP000759537"/>
    </source>
</evidence>
<evidence type="ECO:0000313" key="2">
    <source>
        <dbReference type="EMBL" id="KAF8482971.1"/>
    </source>
</evidence>
<evidence type="ECO:0000256" key="1">
    <source>
        <dbReference type="SAM" id="Phobius"/>
    </source>
</evidence>
<feature type="transmembrane region" description="Helical" evidence="1">
    <location>
        <begin position="6"/>
        <end position="29"/>
    </location>
</feature>
<dbReference type="AlphaFoldDB" id="A0A9P5N0K6"/>
<feature type="transmembrane region" description="Helical" evidence="1">
    <location>
        <begin position="41"/>
        <end position="63"/>
    </location>
</feature>
<gene>
    <name evidence="2" type="ORF">DFH94DRAFT_730982</name>
</gene>
<keyword evidence="1" id="KW-0472">Membrane</keyword>
<keyword evidence="1" id="KW-1133">Transmembrane helix</keyword>
<name>A0A9P5N0K6_9AGAM</name>
<dbReference type="Proteomes" id="UP000759537">
    <property type="component" value="Unassembled WGS sequence"/>
</dbReference>
<accession>A0A9P5N0K6</accession>
<proteinExistence type="predicted"/>
<protein>
    <submittedName>
        <fullName evidence="2">Uncharacterized protein</fullName>
    </submittedName>
</protein>
<sequence>MNQRYSWADVAVFLSCQFLFSLPSLRLLVCDTSREHRGEGTATSACFPTVCLAPAFFILPYYFQLAPGPPPINGNESQE</sequence>
<reference evidence="2" key="1">
    <citation type="submission" date="2019-10" db="EMBL/GenBank/DDBJ databases">
        <authorList>
            <consortium name="DOE Joint Genome Institute"/>
            <person name="Kuo A."/>
            <person name="Miyauchi S."/>
            <person name="Kiss E."/>
            <person name="Drula E."/>
            <person name="Kohler A."/>
            <person name="Sanchez-Garcia M."/>
            <person name="Andreopoulos B."/>
            <person name="Barry K.W."/>
            <person name="Bonito G."/>
            <person name="Buee M."/>
            <person name="Carver A."/>
            <person name="Chen C."/>
            <person name="Cichocki N."/>
            <person name="Clum A."/>
            <person name="Culley D."/>
            <person name="Crous P.W."/>
            <person name="Fauchery L."/>
            <person name="Girlanda M."/>
            <person name="Hayes R."/>
            <person name="Keri Z."/>
            <person name="LaButti K."/>
            <person name="Lipzen A."/>
            <person name="Lombard V."/>
            <person name="Magnuson J."/>
            <person name="Maillard F."/>
            <person name="Morin E."/>
            <person name="Murat C."/>
            <person name="Nolan M."/>
            <person name="Ohm R."/>
            <person name="Pangilinan J."/>
            <person name="Pereira M."/>
            <person name="Perotto S."/>
            <person name="Peter M."/>
            <person name="Riley R."/>
            <person name="Sitrit Y."/>
            <person name="Stielow B."/>
            <person name="Szollosi G."/>
            <person name="Zifcakova L."/>
            <person name="Stursova M."/>
            <person name="Spatafora J.W."/>
            <person name="Tedersoo L."/>
            <person name="Vaario L.-M."/>
            <person name="Yamada A."/>
            <person name="Yan M."/>
            <person name="Wang P."/>
            <person name="Xu J."/>
            <person name="Bruns T."/>
            <person name="Baldrian P."/>
            <person name="Vilgalys R."/>
            <person name="Henrissat B."/>
            <person name="Grigoriev I.V."/>
            <person name="Hibbett D."/>
            <person name="Nagy L.G."/>
            <person name="Martin F.M."/>
        </authorList>
    </citation>
    <scope>NUCLEOTIDE SEQUENCE</scope>
    <source>
        <strain evidence="2">Prilba</strain>
    </source>
</reference>
<dbReference type="EMBL" id="WHVB01000005">
    <property type="protein sequence ID" value="KAF8482971.1"/>
    <property type="molecule type" value="Genomic_DNA"/>
</dbReference>
<comment type="caution">
    <text evidence="2">The sequence shown here is derived from an EMBL/GenBank/DDBJ whole genome shotgun (WGS) entry which is preliminary data.</text>
</comment>
<keyword evidence="3" id="KW-1185">Reference proteome</keyword>
<keyword evidence="1" id="KW-0812">Transmembrane</keyword>
<reference evidence="2" key="2">
    <citation type="journal article" date="2020" name="Nat. Commun.">
        <title>Large-scale genome sequencing of mycorrhizal fungi provides insights into the early evolution of symbiotic traits.</title>
        <authorList>
            <person name="Miyauchi S."/>
            <person name="Kiss E."/>
            <person name="Kuo A."/>
            <person name="Drula E."/>
            <person name="Kohler A."/>
            <person name="Sanchez-Garcia M."/>
            <person name="Morin E."/>
            <person name="Andreopoulos B."/>
            <person name="Barry K.W."/>
            <person name="Bonito G."/>
            <person name="Buee M."/>
            <person name="Carver A."/>
            <person name="Chen C."/>
            <person name="Cichocki N."/>
            <person name="Clum A."/>
            <person name="Culley D."/>
            <person name="Crous P.W."/>
            <person name="Fauchery L."/>
            <person name="Girlanda M."/>
            <person name="Hayes R.D."/>
            <person name="Keri Z."/>
            <person name="LaButti K."/>
            <person name="Lipzen A."/>
            <person name="Lombard V."/>
            <person name="Magnuson J."/>
            <person name="Maillard F."/>
            <person name="Murat C."/>
            <person name="Nolan M."/>
            <person name="Ohm R.A."/>
            <person name="Pangilinan J."/>
            <person name="Pereira M.F."/>
            <person name="Perotto S."/>
            <person name="Peter M."/>
            <person name="Pfister S."/>
            <person name="Riley R."/>
            <person name="Sitrit Y."/>
            <person name="Stielow J.B."/>
            <person name="Szollosi G."/>
            <person name="Zifcakova L."/>
            <person name="Stursova M."/>
            <person name="Spatafora J.W."/>
            <person name="Tedersoo L."/>
            <person name="Vaario L.M."/>
            <person name="Yamada A."/>
            <person name="Yan M."/>
            <person name="Wang P."/>
            <person name="Xu J."/>
            <person name="Bruns T."/>
            <person name="Baldrian P."/>
            <person name="Vilgalys R."/>
            <person name="Dunand C."/>
            <person name="Henrissat B."/>
            <person name="Grigoriev I.V."/>
            <person name="Hibbett D."/>
            <person name="Nagy L.G."/>
            <person name="Martin F.M."/>
        </authorList>
    </citation>
    <scope>NUCLEOTIDE SEQUENCE</scope>
    <source>
        <strain evidence="2">Prilba</strain>
    </source>
</reference>